<dbReference type="Pfam" id="PF02033">
    <property type="entry name" value="RBFA"/>
    <property type="match status" value="1"/>
</dbReference>
<evidence type="ECO:0000313" key="3">
    <source>
        <dbReference type="EMBL" id="EDP12367.1"/>
    </source>
</evidence>
<reference evidence="3 4" key="1">
    <citation type="submission" date="2007-09" db="EMBL/GenBank/DDBJ databases">
        <title>Draft genome sequence of Eubacterium dolichum (DSM 3991).</title>
        <authorList>
            <person name="Sudarsanam P."/>
            <person name="Ley R."/>
            <person name="Guruge J."/>
            <person name="Turnbaugh P.J."/>
            <person name="Mahowald M."/>
            <person name="Liep D."/>
            <person name="Gordon J."/>
        </authorList>
    </citation>
    <scope>NUCLEOTIDE SEQUENCE [LARGE SCALE GENOMIC DNA]</scope>
    <source>
        <strain evidence="3 4">DSM 3991</strain>
    </source>
</reference>
<organism evidence="3 4">
    <name type="scientific">Amedibacillus dolichus DSM 3991</name>
    <dbReference type="NCBI Taxonomy" id="428127"/>
    <lineage>
        <taxon>Bacteria</taxon>
        <taxon>Bacillati</taxon>
        <taxon>Bacillota</taxon>
        <taxon>Erysipelotrichia</taxon>
        <taxon>Erysipelotrichales</taxon>
        <taxon>Erysipelotrichaceae</taxon>
        <taxon>Amedibacillus</taxon>
    </lineage>
</organism>
<evidence type="ECO:0000313" key="4">
    <source>
        <dbReference type="Proteomes" id="UP000004090"/>
    </source>
</evidence>
<dbReference type="PANTHER" id="PTHR33515">
    <property type="entry name" value="RIBOSOME-BINDING FACTOR A, CHLOROPLASTIC-RELATED"/>
    <property type="match status" value="1"/>
</dbReference>
<dbReference type="Gene3D" id="3.30.300.20">
    <property type="match status" value="1"/>
</dbReference>
<comment type="caution">
    <text evidence="3">The sequence shown here is derived from an EMBL/GenBank/DDBJ whole genome shotgun (WGS) entry which is preliminary data.</text>
</comment>
<dbReference type="STRING" id="428127.EUBDOL_00002"/>
<sequence length="120" mass="13432">MQNNIGDNMTLKTEKIAGIIQKEVSEIIQFQLKDPKIGFITITDVVVSGDLSIAKVYVSFLGQKAREAAGMKALERSKGFIRSELAKRMTIRKVPSLVFLIDDSLEKGNKIENIIKELHK</sequence>
<keyword evidence="2" id="KW-0963">Cytoplasm</keyword>
<dbReference type="eggNOG" id="COG0858">
    <property type="taxonomic scope" value="Bacteria"/>
</dbReference>
<dbReference type="SUPFAM" id="SSF89919">
    <property type="entry name" value="Ribosome-binding factor A, RbfA"/>
    <property type="match status" value="1"/>
</dbReference>
<evidence type="ECO:0000256" key="2">
    <source>
        <dbReference type="HAMAP-Rule" id="MF_00003"/>
    </source>
</evidence>
<dbReference type="InterPro" id="IPR015946">
    <property type="entry name" value="KH_dom-like_a/b"/>
</dbReference>
<comment type="subunit">
    <text evidence="2">Monomer. Binds 30S ribosomal subunits, but not 50S ribosomal subunits or 70S ribosomes.</text>
</comment>
<dbReference type="InterPro" id="IPR023799">
    <property type="entry name" value="RbfA_dom_sf"/>
</dbReference>
<dbReference type="Proteomes" id="UP000004090">
    <property type="component" value="Unassembled WGS sequence"/>
</dbReference>
<reference evidence="3 4" key="2">
    <citation type="submission" date="2007-09" db="EMBL/GenBank/DDBJ databases">
        <authorList>
            <person name="Fulton L."/>
            <person name="Clifton S."/>
            <person name="Fulton B."/>
            <person name="Xu J."/>
            <person name="Minx P."/>
            <person name="Pepin K.H."/>
            <person name="Johnson M."/>
            <person name="Thiruvilangam P."/>
            <person name="Bhonagiri V."/>
            <person name="Nash W.E."/>
            <person name="Mardis E.R."/>
            <person name="Wilson R.K."/>
        </authorList>
    </citation>
    <scope>NUCLEOTIDE SEQUENCE [LARGE SCALE GENOMIC DNA]</scope>
    <source>
        <strain evidence="3 4">DSM 3991</strain>
    </source>
</reference>
<comment type="similarity">
    <text evidence="2">Belongs to the RbfA family.</text>
</comment>
<dbReference type="GO" id="GO:0030490">
    <property type="term" value="P:maturation of SSU-rRNA"/>
    <property type="evidence" value="ECO:0007669"/>
    <property type="project" value="UniProtKB-UniRule"/>
</dbReference>
<comment type="subcellular location">
    <subcellularLocation>
        <location evidence="2">Cytoplasm</location>
    </subcellularLocation>
</comment>
<keyword evidence="1 2" id="KW-0690">Ribosome biogenesis</keyword>
<name>A8R7M1_9FIRM</name>
<evidence type="ECO:0000256" key="1">
    <source>
        <dbReference type="ARBA" id="ARBA00022517"/>
    </source>
</evidence>
<dbReference type="EMBL" id="ABAW02000002">
    <property type="protein sequence ID" value="EDP12367.1"/>
    <property type="molecule type" value="Genomic_DNA"/>
</dbReference>
<dbReference type="PROSITE" id="PS01319">
    <property type="entry name" value="RBFA"/>
    <property type="match status" value="1"/>
</dbReference>
<dbReference type="GO" id="GO:0043024">
    <property type="term" value="F:ribosomal small subunit binding"/>
    <property type="evidence" value="ECO:0007669"/>
    <property type="project" value="TreeGrafter"/>
</dbReference>
<proteinExistence type="inferred from homology"/>
<dbReference type="HAMAP" id="MF_00003">
    <property type="entry name" value="RbfA"/>
    <property type="match status" value="1"/>
</dbReference>
<dbReference type="NCBIfam" id="TIGR00082">
    <property type="entry name" value="rbfA"/>
    <property type="match status" value="1"/>
</dbReference>
<accession>A8R7M1</accession>
<dbReference type="AlphaFoldDB" id="A8R7M1"/>
<dbReference type="InterPro" id="IPR000238">
    <property type="entry name" value="RbfA"/>
</dbReference>
<protein>
    <recommendedName>
        <fullName evidence="2">Ribosome-binding factor A</fullName>
    </recommendedName>
</protein>
<dbReference type="HOGENOM" id="CLU_089475_6_3_9"/>
<dbReference type="InterPro" id="IPR020053">
    <property type="entry name" value="Ribosome-bd_factorA_CS"/>
</dbReference>
<dbReference type="GO" id="GO:0005829">
    <property type="term" value="C:cytosol"/>
    <property type="evidence" value="ECO:0007669"/>
    <property type="project" value="TreeGrafter"/>
</dbReference>
<comment type="function">
    <text evidence="2">One of several proteins that assist in the late maturation steps of the functional core of the 30S ribosomal subunit. Associates with free 30S ribosomal subunits (but not with 30S subunits that are part of 70S ribosomes or polysomes). Required for efficient processing of 16S rRNA. May interact with the 5'-terminal helix region of 16S rRNA.</text>
</comment>
<dbReference type="PANTHER" id="PTHR33515:SF1">
    <property type="entry name" value="RIBOSOME-BINDING FACTOR A, CHLOROPLASTIC-RELATED"/>
    <property type="match status" value="1"/>
</dbReference>
<gene>
    <name evidence="2 3" type="primary">rbfA</name>
    <name evidence="3" type="ORF">EUBDOL_00002</name>
</gene>